<evidence type="ECO:0000256" key="11">
    <source>
        <dbReference type="SAM" id="MobiDB-lite"/>
    </source>
</evidence>
<dbReference type="GO" id="GO:0015086">
    <property type="term" value="F:cadmium ion transmembrane transporter activity"/>
    <property type="evidence" value="ECO:0007669"/>
    <property type="project" value="TreeGrafter"/>
</dbReference>
<keyword evidence="6 10" id="KW-1133">Transmembrane helix</keyword>
<dbReference type="InterPro" id="IPR018303">
    <property type="entry name" value="ATPase_P-typ_P_site"/>
</dbReference>
<sequence length="687" mass="75214">MNKNFKSEVVKMNRNQEQKHSCCAHDDIPIKNKNMMNQKTHDHGSGEENHHDHENPSEGKNNSMFLLFLPPIISSVLLGVALAIENLLILPEKFQILNVLFYILAYLPVGFPVLKEAVKEIFAGDPFSEFFLMSIATIGAFSIGEYPEGVAVMLFYSIGEVFQSLAVRKAKLNIKNLMDQRPEIVTIVDGESVKEIAAELVAVGDVIQLKPGEKLALDSILISDVASFDTAALTGESKPDTKVSGDVVFAGMINLTKVSRVKVTTPFVDSKLSKILELVQDAVTQKAPTELFMRKFAKIYTPIVVLLSIAICLLPYFLVENYFFRDWLYRALIFLVISCPCALVISIPLGYFGGIGAASRKGILFKGSHFLDTLAKINMVVMDKTGTITKGEFKVNETYLKPEYEKEGLFDLVNILESHSSHPIAVAVNSYFGKPESGLNSFESIEEIPGHGMRGIVAGKEILAGNPKLLEKFQIPFNLENVESISNSIILISFNGNYSGYISIADTIKPDANETVKILKKMGVDSAMLSGDKASIVAKVAKKVGIKNSWGDLLPEDKVRIFKELKNKHRLIAFVGDGINDAPVIALSDVGLAMGGLGSDAAIETADVVIQDDQLMKIPMAIWIGKETKKIVFQNIALAFSVKLIVLLLGAGGIATMWEAVFADVGVSLLAILNAVRIQNKQFPIIE</sequence>
<dbReference type="SFLD" id="SFLDS00003">
    <property type="entry name" value="Haloacid_Dehalogenase"/>
    <property type="match status" value="1"/>
</dbReference>
<evidence type="ECO:0000259" key="12">
    <source>
        <dbReference type="Pfam" id="PF00122"/>
    </source>
</evidence>
<keyword evidence="10" id="KW-0067">ATP-binding</keyword>
<dbReference type="InterPro" id="IPR023299">
    <property type="entry name" value="ATPase_P-typ_cyto_dom_N"/>
</dbReference>
<feature type="transmembrane region" description="Helical" evidence="10">
    <location>
        <begin position="331"/>
        <end position="352"/>
    </location>
</feature>
<dbReference type="InterPro" id="IPR036412">
    <property type="entry name" value="HAD-like_sf"/>
</dbReference>
<dbReference type="Proteomes" id="UP000298263">
    <property type="component" value="Unassembled WGS sequence"/>
</dbReference>
<feature type="transmembrane region" description="Helical" evidence="10">
    <location>
        <begin position="96"/>
        <end position="114"/>
    </location>
</feature>
<dbReference type="SUPFAM" id="SSF81665">
    <property type="entry name" value="Calcium ATPase, transmembrane domain M"/>
    <property type="match status" value="1"/>
</dbReference>
<evidence type="ECO:0000256" key="1">
    <source>
        <dbReference type="ARBA" id="ARBA00004370"/>
    </source>
</evidence>
<dbReference type="GO" id="GO:0016463">
    <property type="term" value="F:P-type zinc transporter activity"/>
    <property type="evidence" value="ECO:0007669"/>
    <property type="project" value="UniProtKB-EC"/>
</dbReference>
<evidence type="ECO:0000256" key="10">
    <source>
        <dbReference type="RuleBase" id="RU362081"/>
    </source>
</evidence>
<dbReference type="Gene3D" id="2.70.150.10">
    <property type="entry name" value="Calcium-transporting ATPase, cytoplasmic transduction domain A"/>
    <property type="match status" value="1"/>
</dbReference>
<evidence type="ECO:0000256" key="2">
    <source>
        <dbReference type="ARBA" id="ARBA00006024"/>
    </source>
</evidence>
<dbReference type="SFLD" id="SFLDF00027">
    <property type="entry name" value="p-type_atpase"/>
    <property type="match status" value="1"/>
</dbReference>
<dbReference type="SUPFAM" id="SSF56784">
    <property type="entry name" value="HAD-like"/>
    <property type="match status" value="1"/>
</dbReference>
<evidence type="ECO:0000256" key="5">
    <source>
        <dbReference type="ARBA" id="ARBA00022967"/>
    </source>
</evidence>
<evidence type="ECO:0000256" key="7">
    <source>
        <dbReference type="ARBA" id="ARBA00023136"/>
    </source>
</evidence>
<evidence type="ECO:0000256" key="6">
    <source>
        <dbReference type="ARBA" id="ARBA00022989"/>
    </source>
</evidence>
<dbReference type="SFLD" id="SFLDG00002">
    <property type="entry name" value="C1.7:_P-type_atpase_like"/>
    <property type="match status" value="1"/>
</dbReference>
<comment type="similarity">
    <text evidence="2 10">Belongs to the cation transport ATPase (P-type) (TC 3.A.3) family. Type IB subfamily.</text>
</comment>
<feature type="transmembrane region" description="Helical" evidence="10">
    <location>
        <begin position="631"/>
        <end position="651"/>
    </location>
</feature>
<dbReference type="PRINTS" id="PR00119">
    <property type="entry name" value="CATATPASE"/>
</dbReference>
<dbReference type="InterPro" id="IPR059000">
    <property type="entry name" value="ATPase_P-type_domA"/>
</dbReference>
<dbReference type="InterPro" id="IPR023298">
    <property type="entry name" value="ATPase_P-typ_TM_dom_sf"/>
</dbReference>
<keyword evidence="3 10" id="KW-0812">Transmembrane</keyword>
<keyword evidence="5" id="KW-1278">Translocase</keyword>
<dbReference type="Pfam" id="PF00702">
    <property type="entry name" value="Hydrolase"/>
    <property type="match status" value="1"/>
</dbReference>
<name>A0A4Z1A7X4_9LEPT</name>
<evidence type="ECO:0000256" key="9">
    <source>
        <dbReference type="ARBA" id="ARBA00047308"/>
    </source>
</evidence>
<feature type="domain" description="P-type ATPase A" evidence="12">
    <location>
        <begin position="181"/>
        <end position="280"/>
    </location>
</feature>
<evidence type="ECO:0000256" key="4">
    <source>
        <dbReference type="ARBA" id="ARBA00022723"/>
    </source>
</evidence>
<accession>A0A4Z1A7X4</accession>
<dbReference type="EMBL" id="RQGP01000027">
    <property type="protein sequence ID" value="TGL87512.1"/>
    <property type="molecule type" value="Genomic_DNA"/>
</dbReference>
<feature type="region of interest" description="Disordered" evidence="11">
    <location>
        <begin position="35"/>
        <end position="58"/>
    </location>
</feature>
<dbReference type="InterPro" id="IPR051014">
    <property type="entry name" value="Cation_Transport_ATPase_IB"/>
</dbReference>
<comment type="caution">
    <text evidence="13">The sequence shown here is derived from an EMBL/GenBank/DDBJ whole genome shotgun (WGS) entry which is preliminary data.</text>
</comment>
<proteinExistence type="inferred from homology"/>
<dbReference type="InterPro" id="IPR027256">
    <property type="entry name" value="P-typ_ATPase_IB"/>
</dbReference>
<evidence type="ECO:0000313" key="13">
    <source>
        <dbReference type="EMBL" id="TGL87512.1"/>
    </source>
</evidence>
<dbReference type="NCBIfam" id="TIGR01525">
    <property type="entry name" value="ATPase-IB_hvy"/>
    <property type="match status" value="1"/>
</dbReference>
<dbReference type="Gene3D" id="3.40.1110.10">
    <property type="entry name" value="Calcium-transporting ATPase, cytoplasmic domain N"/>
    <property type="match status" value="1"/>
</dbReference>
<dbReference type="PANTHER" id="PTHR48085:SF5">
    <property type="entry name" value="CADMIUM_ZINC-TRANSPORTING ATPASE HMA4-RELATED"/>
    <property type="match status" value="1"/>
</dbReference>
<reference evidence="13" key="1">
    <citation type="journal article" date="2019" name="PLoS Negl. Trop. Dis.">
        <title>Revisiting the worldwide diversity of Leptospira species in the environment.</title>
        <authorList>
            <person name="Vincent A.T."/>
            <person name="Schiettekatte O."/>
            <person name="Bourhy P."/>
            <person name="Veyrier F.J."/>
            <person name="Picardeau M."/>
        </authorList>
    </citation>
    <scope>NUCLEOTIDE SEQUENCE [LARGE SCALE GENOMIC DNA]</scope>
    <source>
        <strain evidence="13">201702422</strain>
    </source>
</reference>
<dbReference type="RefSeq" id="WP_135586393.1">
    <property type="nucleotide sequence ID" value="NZ_RQGO01000010.1"/>
</dbReference>
<evidence type="ECO:0000256" key="3">
    <source>
        <dbReference type="ARBA" id="ARBA00022692"/>
    </source>
</evidence>
<dbReference type="AlphaFoldDB" id="A0A4Z1A7X4"/>
<dbReference type="Gene3D" id="3.40.50.1000">
    <property type="entry name" value="HAD superfamily/HAD-like"/>
    <property type="match status" value="1"/>
</dbReference>
<dbReference type="InterPro" id="IPR001757">
    <property type="entry name" value="P_typ_ATPase"/>
</dbReference>
<feature type="transmembrane region" description="Helical" evidence="10">
    <location>
        <begin position="65"/>
        <end position="84"/>
    </location>
</feature>
<comment type="catalytic activity">
    <reaction evidence="9">
        <text>Zn(2+)(in) + ATP + H2O = Zn(2+)(out) + ADP + phosphate + H(+)</text>
        <dbReference type="Rhea" id="RHEA:20621"/>
        <dbReference type="ChEBI" id="CHEBI:15377"/>
        <dbReference type="ChEBI" id="CHEBI:15378"/>
        <dbReference type="ChEBI" id="CHEBI:29105"/>
        <dbReference type="ChEBI" id="CHEBI:30616"/>
        <dbReference type="ChEBI" id="CHEBI:43474"/>
        <dbReference type="ChEBI" id="CHEBI:456216"/>
        <dbReference type="EC" id="7.2.2.12"/>
    </reaction>
</comment>
<dbReference type="InterPro" id="IPR008250">
    <property type="entry name" value="ATPase_P-typ_transduc_dom_A_sf"/>
</dbReference>
<comment type="subcellular location">
    <subcellularLocation>
        <location evidence="10">Cell membrane</location>
    </subcellularLocation>
    <subcellularLocation>
        <location evidence="1">Membrane</location>
    </subcellularLocation>
</comment>
<dbReference type="NCBIfam" id="TIGR01494">
    <property type="entry name" value="ATPase_P-type"/>
    <property type="match status" value="1"/>
</dbReference>
<keyword evidence="10" id="KW-1003">Cell membrane</keyword>
<organism evidence="13 14">
    <name type="scientific">Leptospira congkakensis</name>
    <dbReference type="NCBI Taxonomy" id="2484932"/>
    <lineage>
        <taxon>Bacteria</taxon>
        <taxon>Pseudomonadati</taxon>
        <taxon>Spirochaetota</taxon>
        <taxon>Spirochaetia</taxon>
        <taxon>Leptospirales</taxon>
        <taxon>Leptospiraceae</taxon>
        <taxon>Leptospira</taxon>
    </lineage>
</organism>
<dbReference type="PROSITE" id="PS00154">
    <property type="entry name" value="ATPASE_E1_E2"/>
    <property type="match status" value="1"/>
</dbReference>
<dbReference type="EC" id="7.2.2.12" evidence="8"/>
<protein>
    <recommendedName>
        <fullName evidence="8">P-type Zn(2+) transporter</fullName>
        <ecNumber evidence="8">7.2.2.12</ecNumber>
    </recommendedName>
</protein>
<dbReference type="GO" id="GO:0005886">
    <property type="term" value="C:plasma membrane"/>
    <property type="evidence" value="ECO:0007669"/>
    <property type="project" value="UniProtKB-SubCell"/>
</dbReference>
<keyword evidence="14" id="KW-1185">Reference proteome</keyword>
<dbReference type="SUPFAM" id="SSF81653">
    <property type="entry name" value="Calcium ATPase, transduction domain A"/>
    <property type="match status" value="1"/>
</dbReference>
<dbReference type="GO" id="GO:0046872">
    <property type="term" value="F:metal ion binding"/>
    <property type="evidence" value="ECO:0007669"/>
    <property type="project" value="UniProtKB-KW"/>
</dbReference>
<keyword evidence="4 10" id="KW-0479">Metal-binding</keyword>
<evidence type="ECO:0000313" key="14">
    <source>
        <dbReference type="Proteomes" id="UP000298263"/>
    </source>
</evidence>
<dbReference type="GO" id="GO:0016887">
    <property type="term" value="F:ATP hydrolysis activity"/>
    <property type="evidence" value="ECO:0007669"/>
    <property type="project" value="InterPro"/>
</dbReference>
<evidence type="ECO:0000256" key="8">
    <source>
        <dbReference type="ARBA" id="ARBA00039097"/>
    </source>
</evidence>
<keyword evidence="10" id="KW-0547">Nucleotide-binding</keyword>
<dbReference type="PANTHER" id="PTHR48085">
    <property type="entry name" value="CADMIUM/ZINC-TRANSPORTING ATPASE HMA2-RELATED"/>
    <property type="match status" value="1"/>
</dbReference>
<keyword evidence="7 10" id="KW-0472">Membrane</keyword>
<dbReference type="Pfam" id="PF00122">
    <property type="entry name" value="E1-E2_ATPase"/>
    <property type="match status" value="1"/>
</dbReference>
<feature type="compositionally biased region" description="Basic and acidic residues" evidence="11">
    <location>
        <begin position="39"/>
        <end position="57"/>
    </location>
</feature>
<dbReference type="InterPro" id="IPR023214">
    <property type="entry name" value="HAD_sf"/>
</dbReference>
<dbReference type="GO" id="GO:0005524">
    <property type="term" value="F:ATP binding"/>
    <property type="evidence" value="ECO:0007669"/>
    <property type="project" value="UniProtKB-UniRule"/>
</dbReference>
<gene>
    <name evidence="13" type="ORF">EHQ69_15450</name>
</gene>
<dbReference type="OrthoDB" id="9760364at2"/>
<feature type="transmembrane region" description="Helical" evidence="10">
    <location>
        <begin position="299"/>
        <end position="319"/>
    </location>
</feature>
<dbReference type="InterPro" id="IPR044492">
    <property type="entry name" value="P_typ_ATPase_HD_dom"/>
</dbReference>